<proteinExistence type="predicted"/>
<dbReference type="InterPro" id="IPR006076">
    <property type="entry name" value="FAD-dep_OxRdtase"/>
</dbReference>
<dbReference type="GO" id="GO:0022857">
    <property type="term" value="F:transmembrane transporter activity"/>
    <property type="evidence" value="ECO:0007669"/>
    <property type="project" value="InterPro"/>
</dbReference>
<feature type="transmembrane region" description="Helical" evidence="2">
    <location>
        <begin position="261"/>
        <end position="283"/>
    </location>
</feature>
<evidence type="ECO:0000256" key="1">
    <source>
        <dbReference type="ARBA" id="ARBA00004141"/>
    </source>
</evidence>
<comment type="caution">
    <text evidence="4">The sequence shown here is derived from an EMBL/GenBank/DDBJ whole genome shotgun (WGS) entry which is preliminary data.</text>
</comment>
<sequence length="969" mass="106581">MDALDTKKTNVVDTMNDGPDDLAVGSQEEISIYTPRTFYRSVLFQMVLFGMLSLVGPAMSDAISNLGGGGLSKPWLANLANSMSYACSFLSTILGGPLINKIGIKWACLIAALSMPLDGSSYYVNARFSVEWYLLAANVVKGIASGFLYVGETTAMLTYPNPKDRGFYLGIWSAMRSSGSVIGGAINFSTNSADSSGGGVAWATYLVFVAIECTGVIWALLLSKTARVRRHDGSKIMMAEMQTWKQEFSALWRYLRLPKTWLVFLPAFYSFFYGGTMGTYLSLHFSVRARALSSLLVPTITIPSVILFGKLLDSQRWSQRRRAWVAFLAWIMPQMGCFIWVAIEYHQLGSNSTLDYKLQTTRWSKAWIPYLIIFVTGYWTQLTLYWVLGTFSNEVEAASRAGGVFRAFEVIGQAVSYGLSSSSTIGPEIPLYVNCAVLVLVIPSMVLLIEGVLGVGWLLALVIVAAIVVDGQPGGYCVEDGEHLLHQTIANLEDLNVHAKMSSPTRCANRFPVAGAVPSYWRKQVGPIDNHRSTKNLGTQADVVIVGAGYVGASIVHHLIEETARCGRPLPSILILEAREACSGATGRNGGHLKPDPLFRAASVLETHGKAVAEHVASFEARQVDAIRDLVQHEDVDCDFETTKVADVCFYKTGRDKMKADLAKVAKAGISTAKEIEYISGSEAERVSGVRGAVSCLIYDAARLWPYRLVTHLLEKAVSLGVNLQTFTPVTNVSATHADAKDHRWLVHTPRGSVKTNIIVYATNGYTSALVPEMKDNIVPVKGIVARLVGANAPKLTNSYMMRFSDYEYDYMIPRPDGSIILGGAKRDYYKDLNEWFDVSDDSKVIESARQYFDGYMQRHFYGWENSGVHTEDVWTGIMGYSNDGFPYVGPACGRPGQYICAGFSGHGMPQIFLSAKAVASMIITGDTEKVDLPAPYRISQSRWYQPKEHVSLKMWQHITDSESARAML</sequence>
<reference evidence="4 5" key="1">
    <citation type="journal article" date="2016" name="Sci. Rep.">
        <title>Draft genome sequencing and secretome analysis of fungal phytopathogen Ascochyta rabiei provides insight into the necrotrophic effector repertoire.</title>
        <authorList>
            <person name="Verma S."/>
            <person name="Gazara R.K."/>
            <person name="Nizam S."/>
            <person name="Parween S."/>
            <person name="Chattopadhyay D."/>
            <person name="Verma P.K."/>
        </authorList>
    </citation>
    <scope>NUCLEOTIDE SEQUENCE [LARGE SCALE GENOMIC DNA]</scope>
    <source>
        <strain evidence="4 5">ArDII</strain>
    </source>
</reference>
<feature type="transmembrane region" description="Helical" evidence="2">
    <location>
        <begin position="42"/>
        <end position="59"/>
    </location>
</feature>
<feature type="transmembrane region" description="Helical" evidence="2">
    <location>
        <begin position="130"/>
        <end position="150"/>
    </location>
</feature>
<dbReference type="EMBL" id="JYNV01000245">
    <property type="protein sequence ID" value="KZM21392.1"/>
    <property type="molecule type" value="Genomic_DNA"/>
</dbReference>
<protein>
    <submittedName>
        <fullName evidence="4">Oxidoreductase</fullName>
    </submittedName>
</protein>
<feature type="transmembrane region" description="Helical" evidence="2">
    <location>
        <begin position="200"/>
        <end position="221"/>
    </location>
</feature>
<feature type="transmembrane region" description="Helical" evidence="2">
    <location>
        <begin position="436"/>
        <end position="469"/>
    </location>
</feature>
<comment type="subcellular location">
    <subcellularLocation>
        <location evidence="1">Membrane</location>
        <topology evidence="1">Multi-pass membrane protein</topology>
    </subcellularLocation>
</comment>
<organism evidence="4 5">
    <name type="scientific">Didymella rabiei</name>
    <name type="common">Chickpea ascochyta blight fungus</name>
    <name type="synonym">Mycosphaerella rabiei</name>
    <dbReference type="NCBI Taxonomy" id="5454"/>
    <lineage>
        <taxon>Eukaryota</taxon>
        <taxon>Fungi</taxon>
        <taxon>Dikarya</taxon>
        <taxon>Ascomycota</taxon>
        <taxon>Pezizomycotina</taxon>
        <taxon>Dothideomycetes</taxon>
        <taxon>Pleosporomycetidae</taxon>
        <taxon>Pleosporales</taxon>
        <taxon>Pleosporineae</taxon>
        <taxon>Didymellaceae</taxon>
        <taxon>Ascochyta</taxon>
    </lineage>
</organism>
<evidence type="ECO:0000256" key="2">
    <source>
        <dbReference type="SAM" id="Phobius"/>
    </source>
</evidence>
<dbReference type="InterPro" id="IPR036259">
    <property type="entry name" value="MFS_trans_sf"/>
</dbReference>
<gene>
    <name evidence="4" type="ORF">ST47_g7466</name>
</gene>
<dbReference type="GO" id="GO:0005737">
    <property type="term" value="C:cytoplasm"/>
    <property type="evidence" value="ECO:0007669"/>
    <property type="project" value="TreeGrafter"/>
</dbReference>
<feature type="transmembrane region" description="Helical" evidence="2">
    <location>
        <begin position="324"/>
        <end position="343"/>
    </location>
</feature>
<evidence type="ECO:0000313" key="5">
    <source>
        <dbReference type="Proteomes" id="UP000076837"/>
    </source>
</evidence>
<dbReference type="AlphaFoldDB" id="A0A163AU85"/>
<keyword evidence="2" id="KW-1133">Transmembrane helix</keyword>
<dbReference type="Pfam" id="PF07690">
    <property type="entry name" value="MFS_1"/>
    <property type="match status" value="1"/>
</dbReference>
<keyword evidence="2" id="KW-0812">Transmembrane</keyword>
<dbReference type="SUPFAM" id="SSF51905">
    <property type="entry name" value="FAD/NAD(P)-binding domain"/>
    <property type="match status" value="1"/>
</dbReference>
<keyword evidence="2" id="KW-0472">Membrane</keyword>
<dbReference type="Proteomes" id="UP000076837">
    <property type="component" value="Unassembled WGS sequence"/>
</dbReference>
<dbReference type="Gene3D" id="3.30.9.10">
    <property type="entry name" value="D-Amino Acid Oxidase, subunit A, domain 2"/>
    <property type="match status" value="1"/>
</dbReference>
<dbReference type="InterPro" id="IPR036188">
    <property type="entry name" value="FAD/NAD-bd_sf"/>
</dbReference>
<dbReference type="PANTHER" id="PTHR13847">
    <property type="entry name" value="SARCOSINE DEHYDROGENASE-RELATED"/>
    <property type="match status" value="1"/>
</dbReference>
<dbReference type="Pfam" id="PF01266">
    <property type="entry name" value="DAO"/>
    <property type="match status" value="1"/>
</dbReference>
<dbReference type="InterPro" id="IPR011701">
    <property type="entry name" value="MFS"/>
</dbReference>
<dbReference type="SUPFAM" id="SSF103473">
    <property type="entry name" value="MFS general substrate transporter"/>
    <property type="match status" value="1"/>
</dbReference>
<feature type="transmembrane region" description="Helical" evidence="2">
    <location>
        <begin position="295"/>
        <end position="312"/>
    </location>
</feature>
<evidence type="ECO:0000259" key="3">
    <source>
        <dbReference type="Pfam" id="PF01266"/>
    </source>
</evidence>
<dbReference type="Gene3D" id="3.50.50.60">
    <property type="entry name" value="FAD/NAD(P)-binding domain"/>
    <property type="match status" value="1"/>
</dbReference>
<dbReference type="Gene3D" id="1.20.1250.20">
    <property type="entry name" value="MFS general substrate transporter like domains"/>
    <property type="match status" value="1"/>
</dbReference>
<keyword evidence="5" id="KW-1185">Reference proteome</keyword>
<dbReference type="GO" id="GO:0016020">
    <property type="term" value="C:membrane"/>
    <property type="evidence" value="ECO:0007669"/>
    <property type="project" value="UniProtKB-SubCell"/>
</dbReference>
<feature type="transmembrane region" description="Helical" evidence="2">
    <location>
        <begin position="367"/>
        <end position="388"/>
    </location>
</feature>
<name>A0A163AU85_DIDRA</name>
<evidence type="ECO:0000313" key="4">
    <source>
        <dbReference type="EMBL" id="KZM21392.1"/>
    </source>
</evidence>
<accession>A0A163AU85</accession>
<feature type="domain" description="FAD dependent oxidoreductase" evidence="3">
    <location>
        <begin position="542"/>
        <end position="921"/>
    </location>
</feature>
<dbReference type="PANTHER" id="PTHR13847:SF279">
    <property type="entry name" value="FAD DEPENDENT OXIDOREDUCTASE DOMAIN-CONTAINING PROTEIN-RELATED"/>
    <property type="match status" value="1"/>
</dbReference>